<keyword evidence="2" id="KW-0479">Metal-binding</keyword>
<keyword evidence="7" id="KW-1185">Reference proteome</keyword>
<dbReference type="EMBL" id="MZGT01000015">
    <property type="protein sequence ID" value="OPJ63905.1"/>
    <property type="molecule type" value="Genomic_DNA"/>
</dbReference>
<protein>
    <submittedName>
        <fullName evidence="5 6">Hemerythrin</fullName>
    </submittedName>
</protein>
<dbReference type="InterPro" id="IPR012827">
    <property type="entry name" value="Hemerythrin_metal-bd"/>
</dbReference>
<evidence type="ECO:0000256" key="1">
    <source>
        <dbReference type="ARBA" id="ARBA00010587"/>
    </source>
</evidence>
<evidence type="ECO:0000259" key="4">
    <source>
        <dbReference type="Pfam" id="PF01814"/>
    </source>
</evidence>
<dbReference type="InterPro" id="IPR035938">
    <property type="entry name" value="Hemerythrin-like_sf"/>
</dbReference>
<dbReference type="Gene3D" id="1.20.120.50">
    <property type="entry name" value="Hemerythrin-like"/>
    <property type="match status" value="1"/>
</dbReference>
<name>A0A1V4IVT5_9CLOT</name>
<dbReference type="RefSeq" id="WP_079438995.1">
    <property type="nucleotide sequence ID" value="NZ_MZGT01000015.1"/>
</dbReference>
<keyword evidence="3" id="KW-0408">Iron</keyword>
<dbReference type="GO" id="GO:0046872">
    <property type="term" value="F:metal ion binding"/>
    <property type="evidence" value="ECO:0007669"/>
    <property type="project" value="UniProtKB-KW"/>
</dbReference>
<dbReference type="Proteomes" id="UP000265930">
    <property type="component" value="Unassembled WGS sequence"/>
</dbReference>
<reference evidence="6 8" key="2">
    <citation type="submission" date="2018-08" db="EMBL/GenBank/DDBJ databases">
        <title>Genome of Clostridium chromiireducens C1, DSM12136.</title>
        <authorList>
            <person name="Xing M."/>
            <person name="Wei Y."/>
            <person name="Ang E.L."/>
            <person name="Zhao H."/>
            <person name="Zhang Y."/>
        </authorList>
    </citation>
    <scope>NUCLEOTIDE SEQUENCE [LARGE SCALE GENOMIC DNA]</scope>
    <source>
        <strain evidence="6 8">C1</strain>
    </source>
</reference>
<dbReference type="AlphaFoldDB" id="A0A1V4IVT5"/>
<dbReference type="InterPro" id="IPR012312">
    <property type="entry name" value="Hemerythrin-like"/>
</dbReference>
<accession>A0A1V4IVT5</accession>
<comment type="caution">
    <text evidence="5">The sequence shown here is derived from an EMBL/GenBank/DDBJ whole genome shotgun (WGS) entry which is preliminary data.</text>
</comment>
<reference evidence="5 7" key="1">
    <citation type="submission" date="2017-03" db="EMBL/GenBank/DDBJ databases">
        <title>Genome sequence of Clostridium chromiireducens DSM 23318.</title>
        <authorList>
            <person name="Poehlein A."/>
            <person name="Daniel R."/>
        </authorList>
    </citation>
    <scope>NUCLEOTIDE SEQUENCE [LARGE SCALE GENOMIC DNA]</scope>
    <source>
        <strain evidence="5 7">DSM 23318</strain>
    </source>
</reference>
<evidence type="ECO:0000313" key="8">
    <source>
        <dbReference type="Proteomes" id="UP000265930"/>
    </source>
</evidence>
<comment type="similarity">
    <text evidence="1">Belongs to the hemerythrin family.</text>
</comment>
<dbReference type="OrthoDB" id="9797092at2"/>
<dbReference type="EMBL" id="QXDJ01000002">
    <property type="protein sequence ID" value="RII35714.1"/>
    <property type="molecule type" value="Genomic_DNA"/>
</dbReference>
<dbReference type="InterPro" id="IPR050669">
    <property type="entry name" value="Hemerythrin"/>
</dbReference>
<evidence type="ECO:0000313" key="6">
    <source>
        <dbReference type="EMBL" id="RII35714.1"/>
    </source>
</evidence>
<dbReference type="Proteomes" id="UP000191056">
    <property type="component" value="Unassembled WGS sequence"/>
</dbReference>
<evidence type="ECO:0000313" key="5">
    <source>
        <dbReference type="EMBL" id="OPJ63905.1"/>
    </source>
</evidence>
<dbReference type="Pfam" id="PF01814">
    <property type="entry name" value="Hemerythrin"/>
    <property type="match status" value="1"/>
</dbReference>
<evidence type="ECO:0000256" key="2">
    <source>
        <dbReference type="ARBA" id="ARBA00022723"/>
    </source>
</evidence>
<dbReference type="SUPFAM" id="SSF47188">
    <property type="entry name" value="Hemerythrin-like"/>
    <property type="match status" value="1"/>
</dbReference>
<dbReference type="PANTHER" id="PTHR37164">
    <property type="entry name" value="BACTERIOHEMERYTHRIN"/>
    <property type="match status" value="1"/>
</dbReference>
<dbReference type="CDD" id="cd12107">
    <property type="entry name" value="Hemerythrin"/>
    <property type="match status" value="1"/>
</dbReference>
<proteinExistence type="inferred from homology"/>
<feature type="domain" description="Hemerythrin-like" evidence="4">
    <location>
        <begin position="13"/>
        <end position="127"/>
    </location>
</feature>
<evidence type="ECO:0000256" key="3">
    <source>
        <dbReference type="ARBA" id="ARBA00023004"/>
    </source>
</evidence>
<gene>
    <name evidence="5" type="ORF">CLCHR_14240</name>
    <name evidence="6" type="ORF">D2A34_11135</name>
</gene>
<evidence type="ECO:0000313" key="7">
    <source>
        <dbReference type="Proteomes" id="UP000191056"/>
    </source>
</evidence>
<dbReference type="NCBIfam" id="TIGR02481">
    <property type="entry name" value="hemeryth_dom"/>
    <property type="match status" value="1"/>
</dbReference>
<sequence length="135" mass="16096">MILNWNNTFAVGNNNIDEQHKELFYRLNKLLEAMKEGKGKGEVITTLDFLEEYVVKHFTDEEEIQRKNNYPKLNIQHKQHEEFKNELKELRRTFESTGVSSLFVINTQQKMVKWCKDHIMSSDKELGNFLMKNTK</sequence>
<organism evidence="5 7">
    <name type="scientific">Clostridium chromiireducens</name>
    <dbReference type="NCBI Taxonomy" id="225345"/>
    <lineage>
        <taxon>Bacteria</taxon>
        <taxon>Bacillati</taxon>
        <taxon>Bacillota</taxon>
        <taxon>Clostridia</taxon>
        <taxon>Eubacteriales</taxon>
        <taxon>Clostridiaceae</taxon>
        <taxon>Clostridium</taxon>
    </lineage>
</organism>
<dbReference type="STRING" id="225345.CLCHR_14240"/>
<dbReference type="PANTHER" id="PTHR37164:SF1">
    <property type="entry name" value="BACTERIOHEMERYTHRIN"/>
    <property type="match status" value="1"/>
</dbReference>
<dbReference type="NCBIfam" id="NF033749">
    <property type="entry name" value="bact_hemeryth"/>
    <property type="match status" value="1"/>
</dbReference>